<sequence>MTKMYEYSLDWQFAAAPDRHRQQSPCGYLLALRLGATTALIPDITSPAVFDQACGSYPGLGPAYDAGTQRMVTCGFLERLGWSGATSDPLRLTCQVSAQNQRILQAAMPMASDEVAELKFWLIDYATSTPETPGGWYEAAYPMGRWPTGTEGFLKGRLAWSGSAWAFQVSDEGTAVEGTKTRMFACDMSIEPAVDAIFTLFGAKTKDDKIVRPWGLMTK</sequence>
<name>A0A318KJ85_9NOCA</name>
<dbReference type="EMBL" id="QJKF01000009">
    <property type="protein sequence ID" value="PXX61027.1"/>
    <property type="molecule type" value="Genomic_DNA"/>
</dbReference>
<evidence type="ECO:0000313" key="1">
    <source>
        <dbReference type="EMBL" id="PXX61027.1"/>
    </source>
</evidence>
<gene>
    <name evidence="1" type="ORF">DFR70_109218</name>
</gene>
<comment type="caution">
    <text evidence="1">The sequence shown here is derived from an EMBL/GenBank/DDBJ whole genome shotgun (WGS) entry which is preliminary data.</text>
</comment>
<dbReference type="AlphaFoldDB" id="A0A318KJ85"/>
<dbReference type="Proteomes" id="UP000247569">
    <property type="component" value="Unassembled WGS sequence"/>
</dbReference>
<organism evidence="1 2">
    <name type="scientific">Nocardia tenerifensis</name>
    <dbReference type="NCBI Taxonomy" id="228006"/>
    <lineage>
        <taxon>Bacteria</taxon>
        <taxon>Bacillati</taxon>
        <taxon>Actinomycetota</taxon>
        <taxon>Actinomycetes</taxon>
        <taxon>Mycobacteriales</taxon>
        <taxon>Nocardiaceae</taxon>
        <taxon>Nocardia</taxon>
    </lineage>
</organism>
<proteinExistence type="predicted"/>
<keyword evidence="2" id="KW-1185">Reference proteome</keyword>
<evidence type="ECO:0000313" key="2">
    <source>
        <dbReference type="Proteomes" id="UP000247569"/>
    </source>
</evidence>
<accession>A0A318KJ85</accession>
<reference evidence="1 2" key="1">
    <citation type="submission" date="2018-05" db="EMBL/GenBank/DDBJ databases">
        <title>Genomic Encyclopedia of Type Strains, Phase IV (KMG-IV): sequencing the most valuable type-strain genomes for metagenomic binning, comparative biology and taxonomic classification.</title>
        <authorList>
            <person name="Goeker M."/>
        </authorList>
    </citation>
    <scope>NUCLEOTIDE SEQUENCE [LARGE SCALE GENOMIC DNA]</scope>
    <source>
        <strain evidence="1 2">DSM 44704</strain>
    </source>
</reference>
<protein>
    <submittedName>
        <fullName evidence="1">Uncharacterized protein</fullName>
    </submittedName>
</protein>